<dbReference type="OrthoDB" id="509821at2759"/>
<dbReference type="OMA" id="TRDHGML"/>
<keyword evidence="2" id="KW-0812">Transmembrane</keyword>
<feature type="region of interest" description="Disordered" evidence="1">
    <location>
        <begin position="144"/>
        <end position="176"/>
    </location>
</feature>
<keyword evidence="2" id="KW-1133">Transmembrane helix</keyword>
<dbReference type="PANTHER" id="PTHR21780">
    <property type="entry name" value="TRANSMEMBRANE PROTEIN 209"/>
    <property type="match status" value="1"/>
</dbReference>
<feature type="compositionally biased region" description="Polar residues" evidence="1">
    <location>
        <begin position="144"/>
        <end position="158"/>
    </location>
</feature>
<dbReference type="PANTHER" id="PTHR21780:SF0">
    <property type="entry name" value="TRANSMEMBRANE PROTEIN 209"/>
    <property type="match status" value="1"/>
</dbReference>
<feature type="transmembrane region" description="Helical" evidence="2">
    <location>
        <begin position="32"/>
        <end position="49"/>
    </location>
</feature>
<proteinExistence type="predicted"/>
<protein>
    <recommendedName>
        <fullName evidence="5">Transmembrane protein 209</fullName>
    </recommendedName>
</protein>
<evidence type="ECO:0000313" key="4">
    <source>
        <dbReference type="Proteomes" id="UP000037069"/>
    </source>
</evidence>
<keyword evidence="4" id="KW-1185">Reference proteome</keyword>
<accession>A0A0L0CGM9</accession>
<comment type="caution">
    <text evidence="3">The sequence shown here is derived from an EMBL/GenBank/DDBJ whole genome shotgun (WGS) entry which is preliminary data.</text>
</comment>
<dbReference type="GO" id="GO:0016020">
    <property type="term" value="C:membrane"/>
    <property type="evidence" value="ECO:0007669"/>
    <property type="project" value="TreeGrafter"/>
</dbReference>
<dbReference type="InterPro" id="IPR019176">
    <property type="entry name" value="Cytochrome_B561-rel"/>
</dbReference>
<dbReference type="EMBL" id="JRES01000428">
    <property type="protein sequence ID" value="KNC31380.1"/>
    <property type="molecule type" value="Genomic_DNA"/>
</dbReference>
<evidence type="ECO:0000256" key="1">
    <source>
        <dbReference type="SAM" id="MobiDB-lite"/>
    </source>
</evidence>
<sequence length="548" mass="62983">MNCINSYCTPLKQNVLVEQSLDLKMRASKAKYYLKWGSFNVIILAIFMFDISNKCPYAESNWYYLEYGVATIVGLSMLACFLKYFLYIFYTQPVQGTRQQKNLMKFDDNDNSFITTTPKKKEQFSNKRQESYINNTILSWHSSFNESRGANSPNWSYTRTTPPRQSLSPPQQHQLQNASWNSSMMNNSNFNASTMEDSSSPFVSPYQKYERDEQITDHVSLQRYLKDVSRKEYSMTEITDINPTFSTGGSINSFWSYCNNAANLLKTSLYQLSPSPAPATQNKQTSKEEGGLNIIDSNSEVIKRISSERLAQYVGNLRTWISFTILQRLTKEIGNIDESFKQRGFHDMQIGGIGLERLKKTVESQQFVTLYMPMLPMIVPFLEMSSNQEYLVQRIKDLAKGSCIADYRWNSGSEYHGLKWDEHLPTDSAILFHLFCVYLDTQLMPLPQGGGRPFYSRYVIIGEEKRSAKDTVALVQNKAHCAILCTNPLKPKFNFISDGEIHNCAYDRNNLFYVIIQFLIYMRSHQESSLEGVNLGKSGINIMCVIED</sequence>
<gene>
    <name evidence="3" type="ORF">FF38_07115</name>
</gene>
<evidence type="ECO:0000313" key="3">
    <source>
        <dbReference type="EMBL" id="KNC31380.1"/>
    </source>
</evidence>
<organism evidence="3 4">
    <name type="scientific">Lucilia cuprina</name>
    <name type="common">Green bottle fly</name>
    <name type="synonym">Australian sheep blowfly</name>
    <dbReference type="NCBI Taxonomy" id="7375"/>
    <lineage>
        <taxon>Eukaryota</taxon>
        <taxon>Metazoa</taxon>
        <taxon>Ecdysozoa</taxon>
        <taxon>Arthropoda</taxon>
        <taxon>Hexapoda</taxon>
        <taxon>Insecta</taxon>
        <taxon>Pterygota</taxon>
        <taxon>Neoptera</taxon>
        <taxon>Endopterygota</taxon>
        <taxon>Diptera</taxon>
        <taxon>Brachycera</taxon>
        <taxon>Muscomorpha</taxon>
        <taxon>Oestroidea</taxon>
        <taxon>Calliphoridae</taxon>
        <taxon>Luciliinae</taxon>
        <taxon>Lucilia</taxon>
    </lineage>
</organism>
<dbReference type="Proteomes" id="UP000037069">
    <property type="component" value="Unassembled WGS sequence"/>
</dbReference>
<dbReference type="AlphaFoldDB" id="A0A0L0CGM9"/>
<reference evidence="3 4" key="1">
    <citation type="journal article" date="2015" name="Nat. Commun.">
        <title>Lucilia cuprina genome unlocks parasitic fly biology to underpin future interventions.</title>
        <authorList>
            <person name="Anstead C.A."/>
            <person name="Korhonen P.K."/>
            <person name="Young N.D."/>
            <person name="Hall R.S."/>
            <person name="Jex A.R."/>
            <person name="Murali S.C."/>
            <person name="Hughes D.S."/>
            <person name="Lee S.F."/>
            <person name="Perry T."/>
            <person name="Stroehlein A.J."/>
            <person name="Ansell B.R."/>
            <person name="Breugelmans B."/>
            <person name="Hofmann A."/>
            <person name="Qu J."/>
            <person name="Dugan S."/>
            <person name="Lee S.L."/>
            <person name="Chao H."/>
            <person name="Dinh H."/>
            <person name="Han Y."/>
            <person name="Doddapaneni H.V."/>
            <person name="Worley K.C."/>
            <person name="Muzny D.M."/>
            <person name="Ioannidis P."/>
            <person name="Waterhouse R.M."/>
            <person name="Zdobnov E.M."/>
            <person name="James P.J."/>
            <person name="Bagnall N.H."/>
            <person name="Kotze A.C."/>
            <person name="Gibbs R.A."/>
            <person name="Richards S."/>
            <person name="Batterham P."/>
            <person name="Gasser R.B."/>
        </authorList>
    </citation>
    <scope>NUCLEOTIDE SEQUENCE [LARGE SCALE GENOMIC DNA]</scope>
    <source>
        <strain evidence="3 4">LS</strain>
        <tissue evidence="3">Full body</tissue>
    </source>
</reference>
<dbReference type="Pfam" id="PF09786">
    <property type="entry name" value="CytochromB561_N"/>
    <property type="match status" value="1"/>
</dbReference>
<feature type="compositionally biased region" description="Low complexity" evidence="1">
    <location>
        <begin position="159"/>
        <end position="176"/>
    </location>
</feature>
<keyword evidence="2" id="KW-0472">Membrane</keyword>
<evidence type="ECO:0008006" key="5">
    <source>
        <dbReference type="Google" id="ProtNLM"/>
    </source>
</evidence>
<feature type="transmembrane region" description="Helical" evidence="2">
    <location>
        <begin position="69"/>
        <end position="90"/>
    </location>
</feature>
<evidence type="ECO:0000256" key="2">
    <source>
        <dbReference type="SAM" id="Phobius"/>
    </source>
</evidence>
<name>A0A0L0CGM9_LUCCU</name>
<dbReference type="STRING" id="7375.A0A0L0CGM9"/>